<accession>A0A6A6T7U0</accession>
<evidence type="ECO:0000256" key="1">
    <source>
        <dbReference type="SAM" id="Phobius"/>
    </source>
</evidence>
<dbReference type="Proteomes" id="UP000799324">
    <property type="component" value="Unassembled WGS sequence"/>
</dbReference>
<keyword evidence="1" id="KW-0812">Transmembrane</keyword>
<evidence type="ECO:0000313" key="3">
    <source>
        <dbReference type="Proteomes" id="UP000799324"/>
    </source>
</evidence>
<reference evidence="2" key="1">
    <citation type="journal article" date="2020" name="Stud. Mycol.">
        <title>101 Dothideomycetes genomes: a test case for predicting lifestyles and emergence of pathogens.</title>
        <authorList>
            <person name="Haridas S."/>
            <person name="Albert R."/>
            <person name="Binder M."/>
            <person name="Bloem J."/>
            <person name="Labutti K."/>
            <person name="Salamov A."/>
            <person name="Andreopoulos B."/>
            <person name="Baker S."/>
            <person name="Barry K."/>
            <person name="Bills G."/>
            <person name="Bluhm B."/>
            <person name="Cannon C."/>
            <person name="Castanera R."/>
            <person name="Culley D."/>
            <person name="Daum C."/>
            <person name="Ezra D."/>
            <person name="Gonzalez J."/>
            <person name="Henrissat B."/>
            <person name="Kuo A."/>
            <person name="Liang C."/>
            <person name="Lipzen A."/>
            <person name="Lutzoni F."/>
            <person name="Magnuson J."/>
            <person name="Mondo S."/>
            <person name="Nolan M."/>
            <person name="Ohm R."/>
            <person name="Pangilinan J."/>
            <person name="Park H.-J."/>
            <person name="Ramirez L."/>
            <person name="Alfaro M."/>
            <person name="Sun H."/>
            <person name="Tritt A."/>
            <person name="Yoshinaga Y."/>
            <person name="Zwiers L.-H."/>
            <person name="Turgeon B."/>
            <person name="Goodwin S."/>
            <person name="Spatafora J."/>
            <person name="Crous P."/>
            <person name="Grigoriev I."/>
        </authorList>
    </citation>
    <scope>NUCLEOTIDE SEQUENCE</scope>
    <source>
        <strain evidence="2">CBS 122681</strain>
    </source>
</reference>
<keyword evidence="1" id="KW-0472">Membrane</keyword>
<sequence>MESAEALLARFEDFVTSNIYLLTAVIVVAHIIGYNLLSEHPLSAGKSPSLRISEVRSWTLENSAWVADCTVTEDLCLPYQISATNTTLPSSCYKTWIRV</sequence>
<organism evidence="2 3">
    <name type="scientific">Lophiostoma macrostomum CBS 122681</name>
    <dbReference type="NCBI Taxonomy" id="1314788"/>
    <lineage>
        <taxon>Eukaryota</taxon>
        <taxon>Fungi</taxon>
        <taxon>Dikarya</taxon>
        <taxon>Ascomycota</taxon>
        <taxon>Pezizomycotina</taxon>
        <taxon>Dothideomycetes</taxon>
        <taxon>Pleosporomycetidae</taxon>
        <taxon>Pleosporales</taxon>
        <taxon>Lophiostomataceae</taxon>
        <taxon>Lophiostoma</taxon>
    </lineage>
</organism>
<feature type="transmembrane region" description="Helical" evidence="1">
    <location>
        <begin position="19"/>
        <end position="37"/>
    </location>
</feature>
<proteinExistence type="predicted"/>
<evidence type="ECO:0000313" key="2">
    <source>
        <dbReference type="EMBL" id="KAF2656055.1"/>
    </source>
</evidence>
<name>A0A6A6T7U0_9PLEO</name>
<dbReference type="EMBL" id="MU004341">
    <property type="protein sequence ID" value="KAF2656055.1"/>
    <property type="molecule type" value="Genomic_DNA"/>
</dbReference>
<keyword evidence="1" id="KW-1133">Transmembrane helix</keyword>
<protein>
    <submittedName>
        <fullName evidence="2">Uncharacterized protein</fullName>
    </submittedName>
</protein>
<gene>
    <name evidence="2" type="ORF">K491DRAFT_692407</name>
</gene>
<keyword evidence="3" id="KW-1185">Reference proteome</keyword>
<dbReference type="AlphaFoldDB" id="A0A6A6T7U0"/>